<dbReference type="EMBL" id="AP006757">
    <property type="protein sequence ID" value="BAD82765.1"/>
    <property type="molecule type" value="Genomic_DNA"/>
</dbReference>
<dbReference type="EMBL" id="AP003313">
    <property type="protein sequence ID" value="BAD82107.1"/>
    <property type="molecule type" value="Genomic_DNA"/>
</dbReference>
<reference evidence="4" key="3">
    <citation type="journal article" date="2005" name="Nature">
        <title>The map-based sequence of the rice genome.</title>
        <authorList>
            <consortium name="International rice genome sequencing project (IRGSP)"/>
            <person name="Matsumoto T."/>
            <person name="Wu J."/>
            <person name="Kanamori H."/>
            <person name="Katayose Y."/>
            <person name="Fujisawa M."/>
            <person name="Namiki N."/>
            <person name="Mizuno H."/>
            <person name="Yamamoto K."/>
            <person name="Antonio B.A."/>
            <person name="Baba T."/>
            <person name="Sakata K."/>
            <person name="Nagamura Y."/>
            <person name="Aoki H."/>
            <person name="Arikawa K."/>
            <person name="Arita K."/>
            <person name="Bito T."/>
            <person name="Chiden Y."/>
            <person name="Fujitsuka N."/>
            <person name="Fukunaka R."/>
            <person name="Hamada M."/>
            <person name="Harada C."/>
            <person name="Hayashi A."/>
            <person name="Hijishita S."/>
            <person name="Honda M."/>
            <person name="Hosokawa S."/>
            <person name="Ichikawa Y."/>
            <person name="Idonuma A."/>
            <person name="Iijima M."/>
            <person name="Ikeda M."/>
            <person name="Ikeno M."/>
            <person name="Ito K."/>
            <person name="Ito S."/>
            <person name="Ito T."/>
            <person name="Ito Y."/>
            <person name="Ito Y."/>
            <person name="Iwabuchi A."/>
            <person name="Kamiya K."/>
            <person name="Karasawa W."/>
            <person name="Kurita K."/>
            <person name="Katagiri S."/>
            <person name="Kikuta A."/>
            <person name="Kobayashi H."/>
            <person name="Kobayashi N."/>
            <person name="Machita K."/>
            <person name="Maehara T."/>
            <person name="Masukawa M."/>
            <person name="Mizubayashi T."/>
            <person name="Mukai Y."/>
            <person name="Nagasaki H."/>
            <person name="Nagata Y."/>
            <person name="Naito S."/>
            <person name="Nakashima M."/>
            <person name="Nakama Y."/>
            <person name="Nakamichi Y."/>
            <person name="Nakamura M."/>
            <person name="Meguro A."/>
            <person name="Negishi M."/>
            <person name="Ohta I."/>
            <person name="Ohta T."/>
            <person name="Okamoto M."/>
            <person name="Ono N."/>
            <person name="Saji S."/>
            <person name="Sakaguchi M."/>
            <person name="Sakai K."/>
            <person name="Shibata M."/>
            <person name="Shimokawa T."/>
            <person name="Song J."/>
            <person name="Takazaki Y."/>
            <person name="Terasawa K."/>
            <person name="Tsugane M."/>
            <person name="Tsuji K."/>
            <person name="Ueda S."/>
            <person name="Waki K."/>
            <person name="Yamagata H."/>
            <person name="Yamamoto M."/>
            <person name="Yamamoto S."/>
            <person name="Yamane H."/>
            <person name="Yoshiki S."/>
            <person name="Yoshihara R."/>
            <person name="Yukawa K."/>
            <person name="Zhong H."/>
            <person name="Yano M."/>
            <person name="Yuan Q."/>
            <person name="Ouyang S."/>
            <person name="Liu J."/>
            <person name="Jones K.M."/>
            <person name="Gansberger K."/>
            <person name="Moffat K."/>
            <person name="Hill J."/>
            <person name="Bera J."/>
            <person name="Fadrosh D."/>
            <person name="Jin S."/>
            <person name="Johri S."/>
            <person name="Kim M."/>
            <person name="Overton L."/>
            <person name="Reardon M."/>
            <person name="Tsitrin T."/>
            <person name="Vuong H."/>
            <person name="Weaver B."/>
            <person name="Ciecko A."/>
            <person name="Tallon L."/>
            <person name="Jackson J."/>
            <person name="Pai G."/>
            <person name="Aken S.V."/>
            <person name="Utterback T."/>
            <person name="Reidmuller S."/>
            <person name="Feldblyum T."/>
            <person name="Hsiao J."/>
            <person name="Zismann V."/>
            <person name="Iobst S."/>
            <person name="de Vazeille A.R."/>
            <person name="Buell C.R."/>
            <person name="Ying K."/>
            <person name="Li Y."/>
            <person name="Lu T."/>
            <person name="Huang Y."/>
            <person name="Zhao Q."/>
            <person name="Feng Q."/>
            <person name="Zhang L."/>
            <person name="Zhu J."/>
            <person name="Weng Q."/>
            <person name="Mu J."/>
            <person name="Lu Y."/>
            <person name="Fan D."/>
            <person name="Liu Y."/>
            <person name="Guan J."/>
            <person name="Zhang Y."/>
            <person name="Yu S."/>
            <person name="Liu X."/>
            <person name="Zhang Y."/>
            <person name="Hong G."/>
            <person name="Han B."/>
            <person name="Choisne N."/>
            <person name="Demange N."/>
            <person name="Orjeda G."/>
            <person name="Samain S."/>
            <person name="Cattolico L."/>
            <person name="Pelletier E."/>
            <person name="Couloux A."/>
            <person name="Segurens B."/>
            <person name="Wincker P."/>
            <person name="D'Hont A."/>
            <person name="Scarpelli C."/>
            <person name="Weissenbach J."/>
            <person name="Salanoubat M."/>
            <person name="Quetier F."/>
            <person name="Yu Y."/>
            <person name="Kim H.R."/>
            <person name="Rambo T."/>
            <person name="Currie J."/>
            <person name="Collura K."/>
            <person name="Luo M."/>
            <person name="Yang T."/>
            <person name="Ammiraju J.S.S."/>
            <person name="Engler F."/>
            <person name="Soderlund C."/>
            <person name="Wing R.A."/>
            <person name="Palmer L.E."/>
            <person name="de la Bastide M."/>
            <person name="Spiegel L."/>
            <person name="Nascimento L."/>
            <person name="Zutavern T."/>
            <person name="O'Shaughnessy A."/>
            <person name="Dike S."/>
            <person name="Dedhia N."/>
            <person name="Preston R."/>
            <person name="Balija V."/>
            <person name="McCombie W.R."/>
            <person name="Chow T."/>
            <person name="Chen H."/>
            <person name="Chung M."/>
            <person name="Chen C."/>
            <person name="Shaw J."/>
            <person name="Wu H."/>
            <person name="Hsiao K."/>
            <person name="Chao Y."/>
            <person name="Chu M."/>
            <person name="Cheng C."/>
            <person name="Hour A."/>
            <person name="Lee P."/>
            <person name="Lin S."/>
            <person name="Lin Y."/>
            <person name="Liou J."/>
            <person name="Liu S."/>
            <person name="Hsing Y."/>
            <person name="Raghuvanshi S."/>
            <person name="Mohanty A."/>
            <person name="Bharti A.K."/>
            <person name="Gaur A."/>
            <person name="Gupta V."/>
            <person name="Kumar D."/>
            <person name="Ravi V."/>
            <person name="Vij S."/>
            <person name="Kapur A."/>
            <person name="Khurana P."/>
            <person name="Khurana P."/>
            <person name="Khurana J.P."/>
            <person name="Tyagi A.K."/>
            <person name="Gaikwad K."/>
            <person name="Singh A."/>
            <person name="Dalal V."/>
            <person name="Srivastava S."/>
            <person name="Dixit A."/>
            <person name="Pal A.K."/>
            <person name="Ghazi I.A."/>
            <person name="Yadav M."/>
            <person name="Pandit A."/>
            <person name="Bhargava A."/>
            <person name="Sureshbabu K."/>
            <person name="Batra K."/>
            <person name="Sharma T.R."/>
            <person name="Mohapatra T."/>
            <person name="Singh N.K."/>
            <person name="Messing J."/>
            <person name="Nelson A.B."/>
            <person name="Fuks G."/>
            <person name="Kavchok S."/>
            <person name="Keizer G."/>
            <person name="Linton E."/>
            <person name="Llaca V."/>
            <person name="Song R."/>
            <person name="Tanyolac B."/>
            <person name="Young S."/>
            <person name="Ho-Il K."/>
            <person name="Hahn J.H."/>
            <person name="Sangsakoo G."/>
            <person name="Vanavichit A."/>
            <person name="de Mattos Luiz.A.T."/>
            <person name="Zimmer P.D."/>
            <person name="Malone G."/>
            <person name="Dellagostin O."/>
            <person name="de Oliveira A.C."/>
            <person name="Bevan M."/>
            <person name="Bancroft I."/>
            <person name="Minx P."/>
            <person name="Cordum H."/>
            <person name="Wilson R."/>
            <person name="Cheng Z."/>
            <person name="Jin W."/>
            <person name="Jiang J."/>
            <person name="Leong S.A."/>
            <person name="Iwama H."/>
            <person name="Gojobori T."/>
            <person name="Itoh T."/>
            <person name="Niimura Y."/>
            <person name="Fujii Y."/>
            <person name="Habara T."/>
            <person name="Sakai H."/>
            <person name="Sato Y."/>
            <person name="Wilson G."/>
            <person name="Kumar K."/>
            <person name="McCouch S."/>
            <person name="Juretic N."/>
            <person name="Hoen D."/>
            <person name="Wright S."/>
            <person name="Bruskiewich R."/>
            <person name="Bureau T."/>
            <person name="Miyao A."/>
            <person name="Hirochika H."/>
            <person name="Nishikawa T."/>
            <person name="Kadowaki K."/>
            <person name="Sugiura M."/>
            <person name="Burr B."/>
            <person name="Sasaki T."/>
        </authorList>
    </citation>
    <scope>NUCLEOTIDE SEQUENCE [LARGE SCALE GENOMIC DNA]</scope>
    <source>
        <strain evidence="4">cv. Nipponbare</strain>
    </source>
</reference>
<accession>Q5N6Z1</accession>
<gene>
    <name evidence="2" type="ORF">P0035F12.21</name>
    <name evidence="3" type="ORF">P0551C06.2</name>
</gene>
<accession>Q5N8V0</accession>
<reference evidence="2" key="1">
    <citation type="journal article" date="2002" name="Nature">
        <title>The genome sequence and structure of rice chromosome 1.</title>
        <authorList>
            <person name="Sasaki T."/>
            <person name="Matsumoto T."/>
            <person name="Yamamoto K."/>
            <person name="Sakata K."/>
            <person name="Baba T."/>
            <person name="Katayose Y."/>
            <person name="Wu J."/>
            <person name="Niimura Y."/>
            <person name="Cheng Z."/>
            <person name="Nagamura Y."/>
            <person name="Antonio B.A."/>
            <person name="Kanamori H."/>
            <person name="Hosokawa S."/>
            <person name="Masukawa M."/>
            <person name="Arikawa K."/>
            <person name="Chiden Y."/>
            <person name="Hayashi M."/>
            <person name="Okamoto M."/>
            <person name="Ando T."/>
            <person name="Aoki H."/>
            <person name="Arita K."/>
            <person name="Hamada M."/>
            <person name="Harada C."/>
            <person name="Hijishita S."/>
            <person name="Honda M."/>
            <person name="Ichikawa Y."/>
            <person name="Idonuma A."/>
            <person name="Iijima M."/>
            <person name="Ikeda M."/>
            <person name="Ikeno M."/>
            <person name="Itoh S."/>
            <person name="Itoh T."/>
            <person name="Itoh Y."/>
            <person name="Itoh Y."/>
            <person name="Iwabuchi A."/>
            <person name="Kamiya K."/>
            <person name="Karasawa W."/>
            <person name="Katagiri S."/>
            <person name="Kikuta A."/>
            <person name="Kobayashi N."/>
            <person name="Kono I."/>
            <person name="Machita K."/>
            <person name="Maehara T."/>
            <person name="Mizuno H."/>
            <person name="Mizubayashi T."/>
            <person name="Mukai Y."/>
            <person name="Nagasaki H."/>
            <person name="Nakashima M."/>
            <person name="Nakama Y."/>
            <person name="Nakamichi Y."/>
            <person name="Nakamura M."/>
            <person name="Namiki N."/>
            <person name="Negishi M."/>
            <person name="Ohta I."/>
            <person name="Ono N."/>
            <person name="Saji S."/>
            <person name="Sakai K."/>
            <person name="Shibata M."/>
            <person name="Shimokawa T."/>
            <person name="Shomura A."/>
            <person name="Song J."/>
            <person name="Takazaki Y."/>
            <person name="Terasawa K."/>
            <person name="Tsuji K."/>
            <person name="Waki K."/>
            <person name="Yamagata H."/>
            <person name="Yamane H."/>
            <person name="Yoshiki S."/>
            <person name="Yoshihara R."/>
            <person name="Yukawa K."/>
            <person name="Zhong H."/>
            <person name="Iwama H."/>
            <person name="Endo T."/>
            <person name="Ito H."/>
            <person name="Hahn J.H."/>
            <person name="Kim H.I."/>
            <person name="Eun M.Y."/>
            <person name="Yano M."/>
            <person name="Jiang J."/>
            <person name="Gojobori T."/>
        </authorList>
    </citation>
    <scope>NUCLEOTIDE SEQUENCE</scope>
</reference>
<feature type="region of interest" description="Disordered" evidence="1">
    <location>
        <begin position="48"/>
        <end position="68"/>
    </location>
</feature>
<evidence type="ECO:0000313" key="2">
    <source>
        <dbReference type="EMBL" id="BAD82107.1"/>
    </source>
</evidence>
<evidence type="ECO:0000313" key="4">
    <source>
        <dbReference type="Proteomes" id="UP000000763"/>
    </source>
</evidence>
<evidence type="ECO:0000313" key="3">
    <source>
        <dbReference type="EMBL" id="BAD82765.1"/>
    </source>
</evidence>
<name>Q5N6Z1_ORYSJ</name>
<proteinExistence type="predicted"/>
<sequence length="112" mass="11531">MAMPAGADRVAPAWWAPLASLVSARAGPHPSVASTYGRERCCVRSLQATDSRVAGDDKPGQPPTRSGAAQLLVRVRACTPPAAGRPVGPPPPQLVAPSDCHVGVLHVLLINT</sequence>
<organism evidence="2">
    <name type="scientific">Oryza sativa subsp. japonica</name>
    <name type="common">Rice</name>
    <dbReference type="NCBI Taxonomy" id="39947"/>
    <lineage>
        <taxon>Eukaryota</taxon>
        <taxon>Viridiplantae</taxon>
        <taxon>Streptophyta</taxon>
        <taxon>Embryophyta</taxon>
        <taxon>Tracheophyta</taxon>
        <taxon>Spermatophyta</taxon>
        <taxon>Magnoliopsida</taxon>
        <taxon>Liliopsida</taxon>
        <taxon>Poales</taxon>
        <taxon>Poaceae</taxon>
        <taxon>BOP clade</taxon>
        <taxon>Oryzoideae</taxon>
        <taxon>Oryzeae</taxon>
        <taxon>Oryzinae</taxon>
        <taxon>Oryza</taxon>
        <taxon>Oryza sativa</taxon>
    </lineage>
</organism>
<dbReference type="Proteomes" id="UP000000763">
    <property type="component" value="Chromosome 1"/>
</dbReference>
<dbReference type="Proteomes" id="UP000817658">
    <property type="component" value="Chromosome 1"/>
</dbReference>
<dbReference type="AlphaFoldDB" id="Q5N6Z1"/>
<evidence type="ECO:0000256" key="1">
    <source>
        <dbReference type="SAM" id="MobiDB-lite"/>
    </source>
</evidence>
<reference evidence="4" key="4">
    <citation type="journal article" date="2008" name="Nucleic Acids Res.">
        <title>The rice annotation project database (RAP-DB): 2008 update.</title>
        <authorList>
            <consortium name="The rice annotation project (RAP)"/>
        </authorList>
    </citation>
    <scope>GENOME REANNOTATION</scope>
    <source>
        <strain evidence="4">cv. Nipponbare</strain>
    </source>
</reference>
<protein>
    <submittedName>
        <fullName evidence="2">Uncharacterized protein</fullName>
    </submittedName>
</protein>
<reference evidence="3" key="2">
    <citation type="submission" date="2004-03" db="EMBL/GenBank/DDBJ databases">
        <title>Oryza sativa nipponbare(GA3) genomic DNA, chromosome 1, PAC clone:P0551C06.</title>
        <authorList>
            <person name="Sasaki T."/>
            <person name="Matsumoto T."/>
            <person name="Katayose Y."/>
        </authorList>
    </citation>
    <scope>NUCLEOTIDE SEQUENCE</scope>
</reference>